<organism evidence="1">
    <name type="scientific">Rita rita</name>
    <name type="common">Rita catfish</name>
    <name type="synonym">Pimelodus rita</name>
    <dbReference type="NCBI Taxonomy" id="337745"/>
    <lineage>
        <taxon>Eukaryota</taxon>
        <taxon>Metazoa</taxon>
        <taxon>Chordata</taxon>
        <taxon>Craniata</taxon>
        <taxon>Vertebrata</taxon>
        <taxon>Euteleostomi</taxon>
        <taxon>Actinopterygii</taxon>
        <taxon>Neopterygii</taxon>
        <taxon>Teleostei</taxon>
        <taxon>Ostariophysi</taxon>
        <taxon>Siluriformes</taxon>
        <taxon>Bagridae</taxon>
        <taxon>Rita</taxon>
    </lineage>
</organism>
<reference evidence="1" key="1">
    <citation type="journal article" date="2015" name="Fish Physiol. Biochem.">
        <title>Proteomic profiling of white muscle from freshwater catfish Rita rita.</title>
        <authorList>
            <person name="Mohanty B.P."/>
            <person name="Mitra T."/>
            <person name="Banerjee S."/>
            <person name="Bhattacharjee S."/>
            <person name="Mahanty A."/>
            <person name="Ganguly S."/>
            <person name="Purohit G.K."/>
            <person name="Karunakaran D."/>
            <person name="Mohanty S."/>
        </authorList>
    </citation>
    <scope>NUCLEOTIDE SEQUENCE</scope>
    <source>
        <strain evidence="1">CIFRIRR 01</strain>
    </source>
</reference>
<gene>
    <name evidence="1" type="primary">HSP47</name>
</gene>
<evidence type="ECO:0000313" key="1">
    <source>
        <dbReference type="EMBL" id="AIP90353.1"/>
    </source>
</evidence>
<sequence>VFFKPYHVESLGGEEKFPNPQKGGTWVGEGGGREVAVSLPIASVSVTANLQKKGEELCLTEAVGKKKKGK</sequence>
<proteinExistence type="evidence at transcript level"/>
<protein>
    <submittedName>
        <fullName evidence="1">Heat shock protein 47</fullName>
    </submittedName>
</protein>
<keyword evidence="1" id="KW-0346">Stress response</keyword>
<dbReference type="EMBL" id="KM091927">
    <property type="protein sequence ID" value="AIP90353.1"/>
    <property type="molecule type" value="mRNA"/>
</dbReference>
<name>A0A0A7DLR8_RITRI</name>
<dbReference type="AlphaFoldDB" id="A0A0A7DLR8"/>
<accession>A0A0A7DLR8</accession>
<feature type="non-terminal residue" evidence="1">
    <location>
        <position position="1"/>
    </location>
</feature>
<feature type="non-terminal residue" evidence="1">
    <location>
        <position position="70"/>
    </location>
</feature>